<comment type="caution">
    <text evidence="8">The sequence shown here is derived from an EMBL/GenBank/DDBJ whole genome shotgun (WGS) entry which is preliminary data.</text>
</comment>
<dbReference type="InterPro" id="IPR012944">
    <property type="entry name" value="SusD_RagB_dom"/>
</dbReference>
<dbReference type="InterPro" id="IPR033985">
    <property type="entry name" value="SusD-like_N"/>
</dbReference>
<evidence type="ECO:0000259" key="6">
    <source>
        <dbReference type="Pfam" id="PF07980"/>
    </source>
</evidence>
<keyword evidence="5" id="KW-0998">Cell outer membrane</keyword>
<dbReference type="OrthoDB" id="9792139at2"/>
<sequence length="571" mass="63711">MKKKNIYIMLAAANILFGSCGKEFLEKNPQGELPQDQIRNNEGVEAILLGAYGILNGNVSGTWGNYASAPSQWLFGEVAADNAHKGSEETDQPNMNLIELLRPNPANDNLSTMWQIYYEGVMRCNATIRVLKEDQAGQPTISAARAVEIEAEAKMLRGHYYFYLWRIFRNIPWIDENTSLDDAKVVKNDTDIYPKIIEDIKFASENLPVSKINGEKGRMDRYIAKAYLGKLYLYEKKFELALPLFQEVIAGKDITAMPFENNFNVETEDGPEALMVSKHAINPNGSGDNANVGDMLSGLYGTSPVGCCGFYQPSIDLVNAYRVDENGLPYLDGSYRTNPYKSDAGLEGAAKTNYKVDQSLRVDPRLDYTVGRRGVPYLDYGIMPGDAWIRSSSYAGPFVGIKTMIYRSQFASHAVPGEAYITGLDVNIMRLADVILMAAECAVELGDLNMALTYVNAVRARASKLPHKQIDGKDAANYQVKPYPVFPNPEYARNAVRMERRLELALEGHRFFDLVRWGIAKQTIESYSSFEGSLLPAFKGIVFNPHNAYFPIPQIEIDRSSGTLQQNTGYN</sequence>
<evidence type="ECO:0000259" key="7">
    <source>
        <dbReference type="Pfam" id="PF14322"/>
    </source>
</evidence>
<evidence type="ECO:0000313" key="9">
    <source>
        <dbReference type="Proteomes" id="UP000325105"/>
    </source>
</evidence>
<comment type="similarity">
    <text evidence="2">Belongs to the SusD family.</text>
</comment>
<dbReference type="RefSeq" id="WP_148908849.1">
    <property type="nucleotide sequence ID" value="NZ_VNHX01000012.1"/>
</dbReference>
<dbReference type="SUPFAM" id="SSF48452">
    <property type="entry name" value="TPR-like"/>
    <property type="match status" value="1"/>
</dbReference>
<proteinExistence type="inferred from homology"/>
<dbReference type="GO" id="GO:0009279">
    <property type="term" value="C:cell outer membrane"/>
    <property type="evidence" value="ECO:0007669"/>
    <property type="project" value="UniProtKB-SubCell"/>
</dbReference>
<organism evidence="8 9">
    <name type="scientific">Sphingobacterium allocomposti</name>
    <dbReference type="NCBI Taxonomy" id="415956"/>
    <lineage>
        <taxon>Bacteria</taxon>
        <taxon>Pseudomonadati</taxon>
        <taxon>Bacteroidota</taxon>
        <taxon>Sphingobacteriia</taxon>
        <taxon>Sphingobacteriales</taxon>
        <taxon>Sphingobacteriaceae</taxon>
        <taxon>Sphingobacterium</taxon>
    </lineage>
</organism>
<reference evidence="8 9" key="1">
    <citation type="submission" date="2019-07" db="EMBL/GenBank/DDBJ databases">
        <title>Genomic Encyclopedia of Archaeal and Bacterial Type Strains, Phase II (KMG-II): from individual species to whole genera.</title>
        <authorList>
            <person name="Goeker M."/>
        </authorList>
    </citation>
    <scope>NUCLEOTIDE SEQUENCE [LARGE SCALE GENOMIC DNA]</scope>
    <source>
        <strain evidence="8 9">DSM 18850</strain>
    </source>
</reference>
<dbReference type="Gene3D" id="1.25.40.390">
    <property type="match status" value="1"/>
</dbReference>
<comment type="subcellular location">
    <subcellularLocation>
        <location evidence="1">Cell outer membrane</location>
    </subcellularLocation>
</comment>
<keyword evidence="3" id="KW-0732">Signal</keyword>
<dbReference type="Proteomes" id="UP000325105">
    <property type="component" value="Unassembled WGS sequence"/>
</dbReference>
<feature type="domain" description="RagB/SusD" evidence="6">
    <location>
        <begin position="283"/>
        <end position="570"/>
    </location>
</feature>
<dbReference type="Pfam" id="PF07980">
    <property type="entry name" value="SusD_RagB"/>
    <property type="match status" value="1"/>
</dbReference>
<dbReference type="Pfam" id="PF14322">
    <property type="entry name" value="SusD-like_3"/>
    <property type="match status" value="1"/>
</dbReference>
<protein>
    <submittedName>
        <fullName evidence="8">Putative outer membrane starch-binding protein</fullName>
    </submittedName>
</protein>
<dbReference type="PROSITE" id="PS51257">
    <property type="entry name" value="PROKAR_LIPOPROTEIN"/>
    <property type="match status" value="1"/>
</dbReference>
<feature type="domain" description="SusD-like N-terminal" evidence="7">
    <location>
        <begin position="23"/>
        <end position="233"/>
    </location>
</feature>
<dbReference type="InterPro" id="IPR011990">
    <property type="entry name" value="TPR-like_helical_dom_sf"/>
</dbReference>
<name>A0A5S5DI46_9SPHI</name>
<accession>A0A5S5DI46</accession>
<dbReference type="AlphaFoldDB" id="A0A5S5DI46"/>
<keyword evidence="4" id="KW-0472">Membrane</keyword>
<evidence type="ECO:0000256" key="5">
    <source>
        <dbReference type="ARBA" id="ARBA00023237"/>
    </source>
</evidence>
<keyword evidence="9" id="KW-1185">Reference proteome</keyword>
<gene>
    <name evidence="8" type="ORF">BC792_11215</name>
</gene>
<dbReference type="EMBL" id="VNHX01000012">
    <property type="protein sequence ID" value="TYP94352.1"/>
    <property type="molecule type" value="Genomic_DNA"/>
</dbReference>
<evidence type="ECO:0000256" key="2">
    <source>
        <dbReference type="ARBA" id="ARBA00006275"/>
    </source>
</evidence>
<evidence type="ECO:0000256" key="3">
    <source>
        <dbReference type="ARBA" id="ARBA00022729"/>
    </source>
</evidence>
<evidence type="ECO:0000256" key="4">
    <source>
        <dbReference type="ARBA" id="ARBA00023136"/>
    </source>
</evidence>
<evidence type="ECO:0000256" key="1">
    <source>
        <dbReference type="ARBA" id="ARBA00004442"/>
    </source>
</evidence>
<evidence type="ECO:0000313" key="8">
    <source>
        <dbReference type="EMBL" id="TYP94352.1"/>
    </source>
</evidence>